<feature type="domain" description="NR LBD" evidence="4">
    <location>
        <begin position="12"/>
        <end position="88"/>
    </location>
</feature>
<keyword evidence="1" id="KW-0805">Transcription regulation</keyword>
<dbReference type="InterPro" id="IPR035500">
    <property type="entry name" value="NHR-like_dom_sf"/>
</dbReference>
<keyword evidence="2" id="KW-0804">Transcription</keyword>
<organism evidence="5 6">
    <name type="scientific">Caenorhabditis nigoni</name>
    <dbReference type="NCBI Taxonomy" id="1611254"/>
    <lineage>
        <taxon>Eukaryota</taxon>
        <taxon>Metazoa</taxon>
        <taxon>Ecdysozoa</taxon>
        <taxon>Nematoda</taxon>
        <taxon>Chromadorea</taxon>
        <taxon>Rhabditida</taxon>
        <taxon>Rhabditina</taxon>
        <taxon>Rhabditomorpha</taxon>
        <taxon>Rhabditoidea</taxon>
        <taxon>Rhabditidae</taxon>
        <taxon>Peloderinae</taxon>
        <taxon>Caenorhabditis</taxon>
    </lineage>
</organism>
<dbReference type="Pfam" id="PF00104">
    <property type="entry name" value="Hormone_recep"/>
    <property type="match status" value="1"/>
</dbReference>
<sequence>MFVLNFFAFYPKLQISLFSHFPDVELDNYSVDVGEKFLTEISENLHEYYAEQNVQNYAWRLQKLMKIVNNVKEIEREREEMMKLAELFDVFKIKLSDKDLFIC</sequence>
<gene>
    <name evidence="5" type="primary">Cni-nhr-84</name>
    <name evidence="5" type="synonym">Cnig_chr_V.g21377</name>
    <name evidence="5" type="ORF">B9Z55_021377</name>
</gene>
<dbReference type="InterPro" id="IPR000536">
    <property type="entry name" value="Nucl_hrmn_rcpt_lig-bd"/>
</dbReference>
<comment type="caution">
    <text evidence="5">The sequence shown here is derived from an EMBL/GenBank/DDBJ whole genome shotgun (WGS) entry which is preliminary data.</text>
</comment>
<keyword evidence="6" id="KW-1185">Reference proteome</keyword>
<evidence type="ECO:0000256" key="3">
    <source>
        <dbReference type="ARBA" id="ARBA00023170"/>
    </source>
</evidence>
<evidence type="ECO:0000313" key="5">
    <source>
        <dbReference type="EMBL" id="PIC29981.1"/>
    </source>
</evidence>
<dbReference type="STRING" id="1611254.A0A2G5TSB7"/>
<reference evidence="6" key="1">
    <citation type="submission" date="2017-10" db="EMBL/GenBank/DDBJ databases">
        <title>Rapid genome shrinkage in a self-fertile nematode reveals novel sperm competition proteins.</title>
        <authorList>
            <person name="Yin D."/>
            <person name="Schwarz E.M."/>
            <person name="Thomas C.G."/>
            <person name="Felde R.L."/>
            <person name="Korf I.F."/>
            <person name="Cutter A.D."/>
            <person name="Schartner C.M."/>
            <person name="Ralston E.J."/>
            <person name="Meyer B.J."/>
            <person name="Haag E.S."/>
        </authorList>
    </citation>
    <scope>NUCLEOTIDE SEQUENCE [LARGE SCALE GENOMIC DNA]</scope>
    <source>
        <strain evidence="6">JU1422</strain>
    </source>
</reference>
<dbReference type="AlphaFoldDB" id="A0A2G5TSB7"/>
<dbReference type="PANTHER" id="PTHR45680">
    <property type="entry name" value="NUCLEAR HORMONE RECEPTOR FAMILY"/>
    <property type="match status" value="1"/>
</dbReference>
<keyword evidence="3" id="KW-0675">Receptor</keyword>
<evidence type="ECO:0000259" key="4">
    <source>
        <dbReference type="Pfam" id="PF00104"/>
    </source>
</evidence>
<dbReference type="SUPFAM" id="SSF48508">
    <property type="entry name" value="Nuclear receptor ligand-binding domain"/>
    <property type="match status" value="1"/>
</dbReference>
<dbReference type="Gene3D" id="1.10.565.10">
    <property type="entry name" value="Retinoid X Receptor"/>
    <property type="match status" value="1"/>
</dbReference>
<dbReference type="EMBL" id="PDUG01000005">
    <property type="protein sequence ID" value="PIC29981.1"/>
    <property type="molecule type" value="Genomic_DNA"/>
</dbReference>
<proteinExistence type="predicted"/>
<dbReference type="InterPro" id="IPR051152">
    <property type="entry name" value="C.elegans_Orphan_NR"/>
</dbReference>
<accession>A0A2G5TSB7</accession>
<name>A0A2G5TSB7_9PELO</name>
<evidence type="ECO:0000256" key="2">
    <source>
        <dbReference type="ARBA" id="ARBA00023163"/>
    </source>
</evidence>
<dbReference type="PANTHER" id="PTHR45680:SF11">
    <property type="entry name" value="NUCLEAR HORMONE RECEPTOR FAMILY"/>
    <property type="match status" value="1"/>
</dbReference>
<dbReference type="Proteomes" id="UP000230233">
    <property type="component" value="Chromosome V"/>
</dbReference>
<evidence type="ECO:0000256" key="1">
    <source>
        <dbReference type="ARBA" id="ARBA00023015"/>
    </source>
</evidence>
<evidence type="ECO:0000313" key="6">
    <source>
        <dbReference type="Proteomes" id="UP000230233"/>
    </source>
</evidence>
<protein>
    <recommendedName>
        <fullName evidence="4">NR LBD domain-containing protein</fullName>
    </recommendedName>
</protein>